<organism evidence="2">
    <name type="scientific">Arundo donax</name>
    <name type="common">Giant reed</name>
    <name type="synonym">Donax arundinaceus</name>
    <dbReference type="NCBI Taxonomy" id="35708"/>
    <lineage>
        <taxon>Eukaryota</taxon>
        <taxon>Viridiplantae</taxon>
        <taxon>Streptophyta</taxon>
        <taxon>Embryophyta</taxon>
        <taxon>Tracheophyta</taxon>
        <taxon>Spermatophyta</taxon>
        <taxon>Magnoliopsida</taxon>
        <taxon>Liliopsida</taxon>
        <taxon>Poales</taxon>
        <taxon>Poaceae</taxon>
        <taxon>PACMAD clade</taxon>
        <taxon>Arundinoideae</taxon>
        <taxon>Arundineae</taxon>
        <taxon>Arundo</taxon>
    </lineage>
</organism>
<keyword evidence="1" id="KW-0812">Transmembrane</keyword>
<accession>A0A0A9HJS1</accession>
<reference evidence="2" key="1">
    <citation type="submission" date="2014-09" db="EMBL/GenBank/DDBJ databases">
        <authorList>
            <person name="Magalhaes I.L.F."/>
            <person name="Oliveira U."/>
            <person name="Santos F.R."/>
            <person name="Vidigal T.H.D.A."/>
            <person name="Brescovit A.D."/>
            <person name="Santos A.J."/>
        </authorList>
    </citation>
    <scope>NUCLEOTIDE SEQUENCE</scope>
    <source>
        <tissue evidence="2">Shoot tissue taken approximately 20 cm above the soil surface</tissue>
    </source>
</reference>
<protein>
    <submittedName>
        <fullName evidence="2">Uncharacterized protein</fullName>
    </submittedName>
</protein>
<dbReference type="AlphaFoldDB" id="A0A0A9HJS1"/>
<name>A0A0A9HJS1_ARUDO</name>
<keyword evidence="1" id="KW-1133">Transmembrane helix</keyword>
<evidence type="ECO:0000256" key="1">
    <source>
        <dbReference type="SAM" id="Phobius"/>
    </source>
</evidence>
<dbReference type="EMBL" id="GBRH01161827">
    <property type="protein sequence ID" value="JAE36069.1"/>
    <property type="molecule type" value="Transcribed_RNA"/>
</dbReference>
<sequence>MSARKLMWYTIHLGRCMVLTLCHLPCMVRCSFSFSHQVHGAHINCNLQSGHRCFFLVMCLIVKWTIFFSLLSCAI</sequence>
<keyword evidence="1" id="KW-0472">Membrane</keyword>
<feature type="transmembrane region" description="Helical" evidence="1">
    <location>
        <begin position="54"/>
        <end position="74"/>
    </location>
</feature>
<evidence type="ECO:0000313" key="2">
    <source>
        <dbReference type="EMBL" id="JAE36069.1"/>
    </source>
</evidence>
<reference evidence="2" key="2">
    <citation type="journal article" date="2015" name="Data Brief">
        <title>Shoot transcriptome of the giant reed, Arundo donax.</title>
        <authorList>
            <person name="Barrero R.A."/>
            <person name="Guerrero F.D."/>
            <person name="Moolhuijzen P."/>
            <person name="Goolsby J.A."/>
            <person name="Tidwell J."/>
            <person name="Bellgard S.E."/>
            <person name="Bellgard M.I."/>
        </authorList>
    </citation>
    <scope>NUCLEOTIDE SEQUENCE</scope>
    <source>
        <tissue evidence="2">Shoot tissue taken approximately 20 cm above the soil surface</tissue>
    </source>
</reference>
<proteinExistence type="predicted"/>